<dbReference type="Proteomes" id="UP000018620">
    <property type="component" value="Segment"/>
</dbReference>
<accession>V5KSS3</accession>
<evidence type="ECO:0000256" key="1">
    <source>
        <dbReference type="SAM" id="Phobius"/>
    </source>
</evidence>
<name>V5KSS3_9CAUD</name>
<sequence>MRRINWGRRGADNNMSNPYYFMVGIFLSLFVFAVVFSGVSRDEGAFKWAVEFCNGKDKIKDFSTKPIPTVMCVDNRKAEIP</sequence>
<reference evidence="2 3" key="1">
    <citation type="journal article" date="2014" name="Arch. Virol.">
        <title>Complete genome sequence of enterobacteria phage 4MG, a new member of the subgroup "PVP-SE1-like phage" of the "rV5-like viruses".</title>
        <authorList>
            <person name="Kim M."/>
            <person name="Heu S."/>
            <person name="Ryu S."/>
        </authorList>
    </citation>
    <scope>NUCLEOTIDE SEQUENCE [LARGE SCALE GENOMIC DNA]</scope>
</reference>
<keyword evidence="1" id="KW-0812">Transmembrane</keyword>
<gene>
    <name evidence="2" type="ORF">4MG_237</name>
</gene>
<keyword evidence="3" id="KW-1185">Reference proteome</keyword>
<evidence type="ECO:0000313" key="2">
    <source>
        <dbReference type="EMBL" id="AGZ17711.1"/>
    </source>
</evidence>
<evidence type="ECO:0000313" key="3">
    <source>
        <dbReference type="Proteomes" id="UP000018620"/>
    </source>
</evidence>
<keyword evidence="1" id="KW-0472">Membrane</keyword>
<dbReference type="EMBL" id="KF550303">
    <property type="protein sequence ID" value="AGZ17711.1"/>
    <property type="molecule type" value="Genomic_DNA"/>
</dbReference>
<dbReference type="RefSeq" id="YP_008857453.1">
    <property type="nucleotide sequence ID" value="NC_022968.1"/>
</dbReference>
<feature type="transmembrane region" description="Helical" evidence="1">
    <location>
        <begin position="20"/>
        <end position="39"/>
    </location>
</feature>
<proteinExistence type="predicted"/>
<organism evidence="2 3">
    <name type="scientific">Escherichia phage 4MG</name>
    <dbReference type="NCBI Taxonomy" id="1391428"/>
    <lineage>
        <taxon>Viruses</taxon>
        <taxon>Duplodnaviria</taxon>
        <taxon>Heunggongvirae</taxon>
        <taxon>Uroviricota</taxon>
        <taxon>Caudoviricetes</taxon>
        <taxon>Vequintavirinae</taxon>
        <taxon>Seunavirus</taxon>
        <taxon>Seunavirus 4MG</taxon>
    </lineage>
</organism>
<dbReference type="KEGG" id="vg:17776487"/>
<dbReference type="OrthoDB" id="37823at10239"/>
<keyword evidence="1" id="KW-1133">Transmembrane helix</keyword>
<protein>
    <submittedName>
        <fullName evidence="2">Hyphothetical protein</fullName>
    </submittedName>
</protein>